<protein>
    <recommendedName>
        <fullName evidence="1">AbiEi antitoxin N-terminal domain-containing protein</fullName>
    </recommendedName>
</protein>
<dbReference type="RefSeq" id="WP_171247240.1">
    <property type="nucleotide sequence ID" value="NZ_JABFAJ010000017.1"/>
</dbReference>
<proteinExistence type="predicted"/>
<dbReference type="EMBL" id="JABFAJ010000017">
    <property type="protein sequence ID" value="NNU27738.1"/>
    <property type="molecule type" value="Genomic_DNA"/>
</dbReference>
<evidence type="ECO:0000259" key="1">
    <source>
        <dbReference type="Pfam" id="PF13338"/>
    </source>
</evidence>
<organism evidence="2 3">
    <name type="scientific">Isoptericola sediminis</name>
    <dbReference type="NCBI Taxonomy" id="2733572"/>
    <lineage>
        <taxon>Bacteria</taxon>
        <taxon>Bacillati</taxon>
        <taxon>Actinomycetota</taxon>
        <taxon>Actinomycetes</taxon>
        <taxon>Micrococcales</taxon>
        <taxon>Promicromonosporaceae</taxon>
        <taxon>Isoptericola</taxon>
    </lineage>
</organism>
<evidence type="ECO:0000313" key="2">
    <source>
        <dbReference type="EMBL" id="NNU27738.1"/>
    </source>
</evidence>
<name>A0A849K393_9MICO</name>
<dbReference type="Proteomes" id="UP000557204">
    <property type="component" value="Unassembled WGS sequence"/>
</dbReference>
<keyword evidence="3" id="KW-1185">Reference proteome</keyword>
<accession>A0A849K393</accession>
<reference evidence="2 3" key="1">
    <citation type="submission" date="2020-05" db="EMBL/GenBank/DDBJ databases">
        <title>Genome sequence of Isoptericola sp. JC619 isolated from Chilika lagoon, India.</title>
        <authorList>
            <person name="Kumar D."/>
            <person name="Appam K."/>
            <person name="Gandham S."/>
            <person name="Uppada J."/>
            <person name="Sasikala C."/>
            <person name="Venkata Ramana C."/>
        </authorList>
    </citation>
    <scope>NUCLEOTIDE SEQUENCE [LARGE SCALE GENOMIC DNA]</scope>
    <source>
        <strain evidence="2 3">JC619</strain>
    </source>
</reference>
<comment type="caution">
    <text evidence="2">The sequence shown here is derived from an EMBL/GenBank/DDBJ whole genome shotgun (WGS) entry which is preliminary data.</text>
</comment>
<dbReference type="InterPro" id="IPR025159">
    <property type="entry name" value="AbiEi_N"/>
</dbReference>
<gene>
    <name evidence="2" type="ORF">HLI28_09305</name>
</gene>
<evidence type="ECO:0000313" key="3">
    <source>
        <dbReference type="Proteomes" id="UP000557204"/>
    </source>
</evidence>
<dbReference type="Pfam" id="PF13338">
    <property type="entry name" value="AbiEi_4"/>
    <property type="match status" value="1"/>
</dbReference>
<dbReference type="AlphaFoldDB" id="A0A849K393"/>
<sequence length="190" mass="20948">MPGPGEVLARDALRDLAEGQNGLVSRRQAVDDLGVTPGALDHLVARGGLLPVARGIYRVPYLPGVENERYQVALLRTGDPEAALSHETALALHEISDVNPARYHVTIPTARRIRRSDNDAFVVHVEELMPDQLGWWNLMRVVTATTAIEQCIAYGTPTYLLRQGIERGERTGAVRRADVARLTQLLEDRA</sequence>
<feature type="domain" description="AbiEi antitoxin N-terminal" evidence="1">
    <location>
        <begin position="12"/>
        <end position="60"/>
    </location>
</feature>